<keyword evidence="3" id="KW-1185">Reference proteome</keyword>
<name>A0A5N5SYP0_9CRUS</name>
<feature type="compositionally biased region" description="Basic and acidic residues" evidence="1">
    <location>
        <begin position="42"/>
        <end position="65"/>
    </location>
</feature>
<comment type="caution">
    <text evidence="2">The sequence shown here is derived from an EMBL/GenBank/DDBJ whole genome shotgun (WGS) entry which is preliminary data.</text>
</comment>
<protein>
    <submittedName>
        <fullName evidence="2">Uncharacterized protein</fullName>
    </submittedName>
</protein>
<accession>A0A5N5SYP0</accession>
<dbReference type="EMBL" id="SEYY01018755">
    <property type="protein sequence ID" value="KAB7499028.1"/>
    <property type="molecule type" value="Genomic_DNA"/>
</dbReference>
<feature type="region of interest" description="Disordered" evidence="1">
    <location>
        <begin position="39"/>
        <end position="66"/>
    </location>
</feature>
<reference evidence="2 3" key="1">
    <citation type="journal article" date="2019" name="PLoS Biol.">
        <title>Sex chromosomes control vertical transmission of feminizing Wolbachia symbionts in an isopod.</title>
        <authorList>
            <person name="Becking T."/>
            <person name="Chebbi M.A."/>
            <person name="Giraud I."/>
            <person name="Moumen B."/>
            <person name="Laverre T."/>
            <person name="Caubet Y."/>
            <person name="Peccoud J."/>
            <person name="Gilbert C."/>
            <person name="Cordaux R."/>
        </authorList>
    </citation>
    <scope>NUCLEOTIDE SEQUENCE [LARGE SCALE GENOMIC DNA]</scope>
    <source>
        <strain evidence="2">ANa2</strain>
        <tissue evidence="2">Whole body excluding digestive tract and cuticle</tissue>
    </source>
</reference>
<dbReference type="OrthoDB" id="6077228at2759"/>
<proteinExistence type="predicted"/>
<sequence>MENRPTPPPVETIPSRKGDLRNVAQENFRQSIHPALISSVLEKAERKPEKTERKEKKVKNVDKKNILSKQLSTGTTSVSTESKANNHSKLFIKASHQKSTKQSRIFRHKASSPVKETNIDNVTNSPSNVFASSLSLSHLSKPGGIIPVTGNSQSPIFRNRYKSLTNLDLDFDTLNSSTSGGKNSADSCVSFTQKNKIIDKKNRKLPRPKSLTNLVWDGRETSLPSDGSIFNGLGTARALLEAERKLRLEPDCSVSLRRKLNVTDFSSSNNFSLKVFSLQITDNEEKILFIRIVSCSCIFKVISQGSFHNKKYSYS</sequence>
<evidence type="ECO:0000313" key="3">
    <source>
        <dbReference type="Proteomes" id="UP000326759"/>
    </source>
</evidence>
<dbReference type="Proteomes" id="UP000326759">
    <property type="component" value="Unassembled WGS sequence"/>
</dbReference>
<evidence type="ECO:0000313" key="2">
    <source>
        <dbReference type="EMBL" id="KAB7499028.1"/>
    </source>
</evidence>
<gene>
    <name evidence="2" type="ORF">Anas_06782</name>
</gene>
<organism evidence="2 3">
    <name type="scientific">Armadillidium nasatum</name>
    <dbReference type="NCBI Taxonomy" id="96803"/>
    <lineage>
        <taxon>Eukaryota</taxon>
        <taxon>Metazoa</taxon>
        <taxon>Ecdysozoa</taxon>
        <taxon>Arthropoda</taxon>
        <taxon>Crustacea</taxon>
        <taxon>Multicrustacea</taxon>
        <taxon>Malacostraca</taxon>
        <taxon>Eumalacostraca</taxon>
        <taxon>Peracarida</taxon>
        <taxon>Isopoda</taxon>
        <taxon>Oniscidea</taxon>
        <taxon>Crinocheta</taxon>
        <taxon>Armadillidiidae</taxon>
        <taxon>Armadillidium</taxon>
    </lineage>
</organism>
<dbReference type="AlphaFoldDB" id="A0A5N5SYP0"/>
<evidence type="ECO:0000256" key="1">
    <source>
        <dbReference type="SAM" id="MobiDB-lite"/>
    </source>
</evidence>